<evidence type="ECO:0000256" key="1">
    <source>
        <dbReference type="ARBA" id="ARBA00022574"/>
    </source>
</evidence>
<keyword evidence="1 3" id="KW-0853">WD repeat</keyword>
<gene>
    <name evidence="5" type="ORF">DCS_03910</name>
</gene>
<dbReference type="Proteomes" id="UP000076580">
    <property type="component" value="Chromosome 02"/>
</dbReference>
<dbReference type="AlphaFoldDB" id="A0A151GIJ1"/>
<evidence type="ECO:0000256" key="4">
    <source>
        <dbReference type="SAM" id="MobiDB-lite"/>
    </source>
</evidence>
<reference evidence="5 6" key="1">
    <citation type="journal article" date="2016" name="Sci. Rep.">
        <title>Insights into Adaptations to a Near-Obligate Nematode Endoparasitic Lifestyle from the Finished Genome of Drechmeria coniospora.</title>
        <authorList>
            <person name="Zhang L."/>
            <person name="Zhou Z."/>
            <person name="Guo Q."/>
            <person name="Fokkens L."/>
            <person name="Miskei M."/>
            <person name="Pocsi I."/>
            <person name="Zhang W."/>
            <person name="Chen M."/>
            <person name="Wang L."/>
            <person name="Sun Y."/>
            <person name="Donzelli B.G."/>
            <person name="Gibson D.M."/>
            <person name="Nelson D.R."/>
            <person name="Luo J.G."/>
            <person name="Rep M."/>
            <person name="Liu H."/>
            <person name="Yang S."/>
            <person name="Wang J."/>
            <person name="Krasnoff S.B."/>
            <person name="Xu Y."/>
            <person name="Molnar I."/>
            <person name="Lin M."/>
        </authorList>
    </citation>
    <scope>NUCLEOTIDE SEQUENCE [LARGE SCALE GENOMIC DNA]</scope>
    <source>
        <strain evidence="5 6">ARSEF 6962</strain>
    </source>
</reference>
<dbReference type="InParanoid" id="A0A151GIJ1"/>
<feature type="compositionally biased region" description="Low complexity" evidence="4">
    <location>
        <begin position="105"/>
        <end position="120"/>
    </location>
</feature>
<dbReference type="Pfam" id="PF00400">
    <property type="entry name" value="WD40"/>
    <property type="match status" value="2"/>
</dbReference>
<keyword evidence="6" id="KW-1185">Reference proteome</keyword>
<comment type="caution">
    <text evidence="5">The sequence shown here is derived from an EMBL/GenBank/DDBJ whole genome shotgun (WGS) entry which is preliminary data.</text>
</comment>
<dbReference type="SMART" id="SM00320">
    <property type="entry name" value="WD40"/>
    <property type="match status" value="2"/>
</dbReference>
<organism evidence="5 6">
    <name type="scientific">Drechmeria coniospora</name>
    <name type="common">Nematophagous fungus</name>
    <name type="synonym">Meria coniospora</name>
    <dbReference type="NCBI Taxonomy" id="98403"/>
    <lineage>
        <taxon>Eukaryota</taxon>
        <taxon>Fungi</taxon>
        <taxon>Dikarya</taxon>
        <taxon>Ascomycota</taxon>
        <taxon>Pezizomycotina</taxon>
        <taxon>Sordariomycetes</taxon>
        <taxon>Hypocreomycetidae</taxon>
        <taxon>Hypocreales</taxon>
        <taxon>Ophiocordycipitaceae</taxon>
        <taxon>Drechmeria</taxon>
    </lineage>
</organism>
<feature type="repeat" description="WD" evidence="3">
    <location>
        <begin position="48"/>
        <end position="71"/>
    </location>
</feature>
<evidence type="ECO:0000313" key="5">
    <source>
        <dbReference type="EMBL" id="KYK56904.1"/>
    </source>
</evidence>
<dbReference type="EMBL" id="LAYC01000002">
    <property type="protein sequence ID" value="KYK56904.1"/>
    <property type="molecule type" value="Genomic_DNA"/>
</dbReference>
<accession>A0A151GIJ1</accession>
<keyword evidence="2" id="KW-0677">Repeat</keyword>
<dbReference type="PANTHER" id="PTHR22838:SF0">
    <property type="entry name" value="WD REPEAT-CONTAINING PROTEIN 26"/>
    <property type="match status" value="1"/>
</dbReference>
<feature type="region of interest" description="Disordered" evidence="4">
    <location>
        <begin position="105"/>
        <end position="139"/>
    </location>
</feature>
<dbReference type="InterPro" id="IPR015943">
    <property type="entry name" value="WD40/YVTN_repeat-like_dom_sf"/>
</dbReference>
<sequence>MPPDARARGQPGRGQRVLLAQRPKTYQGHRNEKFAVGGCFATLEGEPFIASASEDGTIVLWDVKSKEVLQRIDGHEGVCFWVDIHGETMASAGEDNTVRVYRHASSAAAKPTAETATTQAGERAPSSVLPVRQQQETVA</sequence>
<dbReference type="InterPro" id="IPR001680">
    <property type="entry name" value="WD40_rpt"/>
</dbReference>
<dbReference type="SUPFAM" id="SSF50978">
    <property type="entry name" value="WD40 repeat-like"/>
    <property type="match status" value="1"/>
</dbReference>
<dbReference type="PANTHER" id="PTHR22838">
    <property type="entry name" value="WD REPEAT PROTEIN 26-RELATED"/>
    <property type="match status" value="1"/>
</dbReference>
<dbReference type="RefSeq" id="XP_040656256.1">
    <property type="nucleotide sequence ID" value="XM_040801223.1"/>
</dbReference>
<dbReference type="Gene3D" id="2.130.10.10">
    <property type="entry name" value="YVTN repeat-like/Quinoprotein amine dehydrogenase"/>
    <property type="match status" value="1"/>
</dbReference>
<dbReference type="InterPro" id="IPR051350">
    <property type="entry name" value="WD_repeat-ST_regulator"/>
</dbReference>
<name>A0A151GIJ1_DRECN</name>
<dbReference type="InterPro" id="IPR036322">
    <property type="entry name" value="WD40_repeat_dom_sf"/>
</dbReference>
<evidence type="ECO:0000256" key="3">
    <source>
        <dbReference type="PROSITE-ProRule" id="PRU00221"/>
    </source>
</evidence>
<dbReference type="STRING" id="98403.A0A151GIJ1"/>
<protein>
    <submittedName>
        <fullName evidence="5">Uncharacterized protein</fullName>
    </submittedName>
</protein>
<evidence type="ECO:0000256" key="2">
    <source>
        <dbReference type="ARBA" id="ARBA00022737"/>
    </source>
</evidence>
<evidence type="ECO:0000313" key="6">
    <source>
        <dbReference type="Proteomes" id="UP000076580"/>
    </source>
</evidence>
<dbReference type="GeneID" id="63716553"/>
<proteinExistence type="predicted"/>
<dbReference type="PROSITE" id="PS50082">
    <property type="entry name" value="WD_REPEATS_2"/>
    <property type="match status" value="1"/>
</dbReference>